<keyword evidence="1" id="KW-0175">Coiled coil</keyword>
<dbReference type="RefSeq" id="WP_072897392.1">
    <property type="nucleotide sequence ID" value="NZ_FQVM01000031.1"/>
</dbReference>
<sequence length="104" mass="12555">MNKKFNISFFIKIVKNVVVFFITFVLFICITEFLPKKEVKVDYAQYNKIEKEKKQITKKFNELNSEYNKNLNNILEKKNHLISSNEELTKKLNEINDKIEEFKE</sequence>
<feature type="coiled-coil region" evidence="1">
    <location>
        <begin position="46"/>
        <end position="98"/>
    </location>
</feature>
<feature type="transmembrane region" description="Helical" evidence="2">
    <location>
        <begin position="6"/>
        <end position="30"/>
    </location>
</feature>
<keyword evidence="2" id="KW-0472">Membrane</keyword>
<evidence type="ECO:0000313" key="4">
    <source>
        <dbReference type="Proteomes" id="UP000184035"/>
    </source>
</evidence>
<keyword evidence="2" id="KW-0812">Transmembrane</keyword>
<protein>
    <submittedName>
        <fullName evidence="3">Uncharacterized protein</fullName>
    </submittedName>
</protein>
<dbReference type="EMBL" id="FQVM01000031">
    <property type="protein sequence ID" value="SHF08203.1"/>
    <property type="molecule type" value="Genomic_DNA"/>
</dbReference>
<gene>
    <name evidence="3" type="ORF">SAMN05443638_1311</name>
</gene>
<evidence type="ECO:0000313" key="3">
    <source>
        <dbReference type="EMBL" id="SHF08203.1"/>
    </source>
</evidence>
<name>A0A1M4YR86_9CLOT</name>
<organism evidence="3 4">
    <name type="scientific">Clostridium fallax</name>
    <dbReference type="NCBI Taxonomy" id="1533"/>
    <lineage>
        <taxon>Bacteria</taxon>
        <taxon>Bacillati</taxon>
        <taxon>Bacillota</taxon>
        <taxon>Clostridia</taxon>
        <taxon>Eubacteriales</taxon>
        <taxon>Clostridiaceae</taxon>
        <taxon>Clostridium</taxon>
    </lineage>
</organism>
<dbReference type="AlphaFoldDB" id="A0A1M4YR86"/>
<accession>A0A1M4YR86</accession>
<dbReference type="Proteomes" id="UP000184035">
    <property type="component" value="Unassembled WGS sequence"/>
</dbReference>
<proteinExistence type="predicted"/>
<reference evidence="3 4" key="1">
    <citation type="submission" date="2016-11" db="EMBL/GenBank/DDBJ databases">
        <authorList>
            <person name="Jaros S."/>
            <person name="Januszkiewicz K."/>
            <person name="Wedrychowicz H."/>
        </authorList>
    </citation>
    <scope>NUCLEOTIDE SEQUENCE [LARGE SCALE GENOMIC DNA]</scope>
    <source>
        <strain evidence="3 4">DSM 2631</strain>
    </source>
</reference>
<evidence type="ECO:0000256" key="1">
    <source>
        <dbReference type="SAM" id="Coils"/>
    </source>
</evidence>
<evidence type="ECO:0000256" key="2">
    <source>
        <dbReference type="SAM" id="Phobius"/>
    </source>
</evidence>
<keyword evidence="4" id="KW-1185">Reference proteome</keyword>
<keyword evidence="2" id="KW-1133">Transmembrane helix</keyword>